<evidence type="ECO:0000313" key="2">
    <source>
        <dbReference type="EMBL" id="KGO07759.1"/>
    </source>
</evidence>
<dbReference type="Pfam" id="PF13302">
    <property type="entry name" value="Acetyltransf_3"/>
    <property type="match status" value="1"/>
</dbReference>
<reference evidence="2 3" key="1">
    <citation type="submission" date="2014-10" db="EMBL/GenBank/DDBJ databases">
        <title>Draft genome sequence of the proteorhodopsin-containing marine bacterium Dokdonia donghaensis.</title>
        <authorList>
            <person name="Gomez-Consarnau L."/>
            <person name="Gonzalez J.M."/>
            <person name="Riedel T."/>
            <person name="Jaenicke S."/>
            <person name="Wagner-Doebler I."/>
            <person name="Fuhrman J.A."/>
        </authorList>
    </citation>
    <scope>NUCLEOTIDE SEQUENCE [LARGE SCALE GENOMIC DNA]</scope>
    <source>
        <strain evidence="2 3">DSW-1</strain>
    </source>
</reference>
<name>A0A0A2GWW2_9FLAO</name>
<dbReference type="RefSeq" id="WP_035329095.1">
    <property type="nucleotide sequence ID" value="NZ_CP015125.1"/>
</dbReference>
<keyword evidence="3" id="KW-1185">Reference proteome</keyword>
<dbReference type="InterPro" id="IPR016181">
    <property type="entry name" value="Acyl_CoA_acyltransferase"/>
</dbReference>
<proteinExistence type="predicted"/>
<dbReference type="PANTHER" id="PTHR43610">
    <property type="entry name" value="BLL6696 PROTEIN"/>
    <property type="match status" value="1"/>
</dbReference>
<dbReference type="GO" id="GO:0016747">
    <property type="term" value="F:acyltransferase activity, transferring groups other than amino-acyl groups"/>
    <property type="evidence" value="ECO:0007669"/>
    <property type="project" value="InterPro"/>
</dbReference>
<comment type="caution">
    <text evidence="2">The sequence shown here is derived from an EMBL/GenBank/DDBJ whole genome shotgun (WGS) entry which is preliminary data.</text>
</comment>
<evidence type="ECO:0000259" key="1">
    <source>
        <dbReference type="PROSITE" id="PS51186"/>
    </source>
</evidence>
<sequence>MKIKTLENKRAKLLTLESYHYRDLLPLSSQVDLNAYGGSDISTAPKLKKYIKDAITRRQAGTALPFIIFDKELCKFAGSTRFGNIDKVNKVVHIGWTWLGEDFRGSGLNQHIKFLMLRYAFEKLSYERVEFRIDERNTRSRKAVEKLGATLEGILRKDIITKNGRRRNSCCYSILRDEWENIKNTRFVEVLNRSEE</sequence>
<dbReference type="SUPFAM" id="SSF55729">
    <property type="entry name" value="Acyl-CoA N-acyltransferases (Nat)"/>
    <property type="match status" value="1"/>
</dbReference>
<dbReference type="Proteomes" id="UP000030140">
    <property type="component" value="Unassembled WGS sequence"/>
</dbReference>
<dbReference type="AlphaFoldDB" id="A0A0A2GWW2"/>
<evidence type="ECO:0000313" key="3">
    <source>
        <dbReference type="Proteomes" id="UP000030140"/>
    </source>
</evidence>
<dbReference type="PANTHER" id="PTHR43610:SF1">
    <property type="entry name" value="N-ACETYLTRANSFERASE DOMAIN-CONTAINING PROTEIN"/>
    <property type="match status" value="1"/>
</dbReference>
<gene>
    <name evidence="2" type="ORF">NV36_13535</name>
</gene>
<feature type="domain" description="N-acetyltransferase" evidence="1">
    <location>
        <begin position="19"/>
        <end position="177"/>
    </location>
</feature>
<dbReference type="InterPro" id="IPR000182">
    <property type="entry name" value="GNAT_dom"/>
</dbReference>
<dbReference type="PROSITE" id="PS51186">
    <property type="entry name" value="GNAT"/>
    <property type="match status" value="1"/>
</dbReference>
<dbReference type="Gene3D" id="3.40.630.30">
    <property type="match status" value="1"/>
</dbReference>
<organism evidence="2 3">
    <name type="scientific">Dokdonia donghaensis DSW-1</name>
    <dbReference type="NCBI Taxonomy" id="1300343"/>
    <lineage>
        <taxon>Bacteria</taxon>
        <taxon>Pseudomonadati</taxon>
        <taxon>Bacteroidota</taxon>
        <taxon>Flavobacteriia</taxon>
        <taxon>Flavobacteriales</taxon>
        <taxon>Flavobacteriaceae</taxon>
        <taxon>Dokdonia</taxon>
    </lineage>
</organism>
<accession>A0A0A2GWW2</accession>
<keyword evidence="2" id="KW-0808">Transferase</keyword>
<dbReference type="EMBL" id="JSAQ01000001">
    <property type="protein sequence ID" value="KGO07759.1"/>
    <property type="molecule type" value="Genomic_DNA"/>
</dbReference>
<protein>
    <submittedName>
        <fullName evidence="2">GCN5 family acetyltransferase</fullName>
    </submittedName>
</protein>
<dbReference type="OrthoDB" id="9795199at2"/>